<keyword evidence="10" id="KW-0862">Zinc</keyword>
<evidence type="ECO:0000256" key="4">
    <source>
        <dbReference type="ARBA" id="ARBA00003215"/>
    </source>
</evidence>
<dbReference type="EMBL" id="JACJII010000001">
    <property type="protein sequence ID" value="MBA9007626.1"/>
    <property type="molecule type" value="Genomic_DNA"/>
</dbReference>
<evidence type="ECO:0000256" key="12">
    <source>
        <dbReference type="ARBA" id="ARBA00023008"/>
    </source>
</evidence>
<evidence type="ECO:0000256" key="8">
    <source>
        <dbReference type="ARBA" id="ARBA00022723"/>
    </source>
</evidence>
<dbReference type="Proteomes" id="UP000539313">
    <property type="component" value="Unassembled WGS sequence"/>
</dbReference>
<evidence type="ECO:0000256" key="17">
    <source>
        <dbReference type="SAM" id="MobiDB-lite"/>
    </source>
</evidence>
<accession>A0A7W3N4Y6</accession>
<keyword evidence="9" id="KW-0378">Hydrolase</keyword>
<dbReference type="CDD" id="cd16833">
    <property type="entry name" value="YfiH"/>
    <property type="match status" value="1"/>
</dbReference>
<evidence type="ECO:0000256" key="9">
    <source>
        <dbReference type="ARBA" id="ARBA00022801"/>
    </source>
</evidence>
<gene>
    <name evidence="18" type="ORF">HNR21_006508</name>
</gene>
<dbReference type="NCBIfam" id="TIGR00726">
    <property type="entry name" value="peptidoglycan editing factor PgeF"/>
    <property type="match status" value="1"/>
</dbReference>
<comment type="caution">
    <text evidence="18">The sequence shown here is derived from an EMBL/GenBank/DDBJ whole genome shotgun (WGS) entry which is preliminary data.</text>
</comment>
<dbReference type="GO" id="GO:0005507">
    <property type="term" value="F:copper ion binding"/>
    <property type="evidence" value="ECO:0007669"/>
    <property type="project" value="TreeGrafter"/>
</dbReference>
<comment type="cofactor">
    <cofactor evidence="2">
        <name>Zn(2+)</name>
        <dbReference type="ChEBI" id="CHEBI:29105"/>
    </cofactor>
</comment>
<dbReference type="InterPro" id="IPR038371">
    <property type="entry name" value="Cu_polyphenol_OxRdtase_sf"/>
</dbReference>
<comment type="catalytic activity">
    <reaction evidence="14">
        <text>adenosine + phosphate = alpha-D-ribose 1-phosphate + adenine</text>
        <dbReference type="Rhea" id="RHEA:27642"/>
        <dbReference type="ChEBI" id="CHEBI:16335"/>
        <dbReference type="ChEBI" id="CHEBI:16708"/>
        <dbReference type="ChEBI" id="CHEBI:43474"/>
        <dbReference type="ChEBI" id="CHEBI:57720"/>
        <dbReference type="EC" id="2.4.2.1"/>
    </reaction>
    <physiologicalReaction direction="left-to-right" evidence="14">
        <dbReference type="Rhea" id="RHEA:27643"/>
    </physiologicalReaction>
</comment>
<evidence type="ECO:0000256" key="7">
    <source>
        <dbReference type="ARBA" id="ARBA00022679"/>
    </source>
</evidence>
<dbReference type="PANTHER" id="PTHR30616">
    <property type="entry name" value="UNCHARACTERIZED PROTEIN YFIH"/>
    <property type="match status" value="1"/>
</dbReference>
<evidence type="ECO:0000313" key="19">
    <source>
        <dbReference type="Proteomes" id="UP000539313"/>
    </source>
</evidence>
<evidence type="ECO:0000256" key="14">
    <source>
        <dbReference type="ARBA" id="ARBA00048968"/>
    </source>
</evidence>
<keyword evidence="19" id="KW-1185">Reference proteome</keyword>
<proteinExistence type="inferred from homology"/>
<keyword evidence="8" id="KW-0479">Metal-binding</keyword>
<dbReference type="GO" id="GO:0017061">
    <property type="term" value="F:S-methyl-5-thioadenosine phosphorylase activity"/>
    <property type="evidence" value="ECO:0007669"/>
    <property type="project" value="UniProtKB-EC"/>
</dbReference>
<keyword evidence="11" id="KW-0560">Oxidoreductase</keyword>
<comment type="subunit">
    <text evidence="6">Homodimer.</text>
</comment>
<comment type="catalytic activity">
    <reaction evidence="15">
        <text>S-methyl-5'-thioadenosine + phosphate = 5-(methylsulfanyl)-alpha-D-ribose 1-phosphate + adenine</text>
        <dbReference type="Rhea" id="RHEA:11852"/>
        <dbReference type="ChEBI" id="CHEBI:16708"/>
        <dbReference type="ChEBI" id="CHEBI:17509"/>
        <dbReference type="ChEBI" id="CHEBI:43474"/>
        <dbReference type="ChEBI" id="CHEBI:58533"/>
        <dbReference type="EC" id="2.4.2.28"/>
    </reaction>
    <physiologicalReaction direction="left-to-right" evidence="15">
        <dbReference type="Rhea" id="RHEA:11853"/>
    </physiologicalReaction>
</comment>
<evidence type="ECO:0000256" key="5">
    <source>
        <dbReference type="ARBA" id="ARBA00007353"/>
    </source>
</evidence>
<evidence type="ECO:0000256" key="6">
    <source>
        <dbReference type="ARBA" id="ARBA00011738"/>
    </source>
</evidence>
<dbReference type="InterPro" id="IPR011324">
    <property type="entry name" value="Cytotoxic_necrot_fac-like_cat"/>
</dbReference>
<dbReference type="GO" id="GO:0016787">
    <property type="term" value="F:hydrolase activity"/>
    <property type="evidence" value="ECO:0007669"/>
    <property type="project" value="UniProtKB-KW"/>
</dbReference>
<dbReference type="GO" id="GO:0016491">
    <property type="term" value="F:oxidoreductase activity"/>
    <property type="evidence" value="ECO:0007669"/>
    <property type="project" value="UniProtKB-KW"/>
</dbReference>
<dbReference type="PANTHER" id="PTHR30616:SF2">
    <property type="entry name" value="PURINE NUCLEOSIDE PHOSPHORYLASE LACC1"/>
    <property type="match status" value="1"/>
</dbReference>
<dbReference type="InterPro" id="IPR003730">
    <property type="entry name" value="Cu_polyphenol_OxRdtase"/>
</dbReference>
<dbReference type="FunFam" id="3.60.140.10:FF:000003">
    <property type="entry name" value="Polyphenol oxidase"/>
    <property type="match status" value="1"/>
</dbReference>
<evidence type="ECO:0000256" key="10">
    <source>
        <dbReference type="ARBA" id="ARBA00022833"/>
    </source>
</evidence>
<organism evidence="18 19">
    <name type="scientific">Thermomonospora cellulosilytica</name>
    <dbReference type="NCBI Taxonomy" id="1411118"/>
    <lineage>
        <taxon>Bacteria</taxon>
        <taxon>Bacillati</taxon>
        <taxon>Actinomycetota</taxon>
        <taxon>Actinomycetes</taxon>
        <taxon>Streptosporangiales</taxon>
        <taxon>Thermomonosporaceae</taxon>
        <taxon>Thermomonospora</taxon>
    </lineage>
</organism>
<keyword evidence="12" id="KW-0186">Copper</keyword>
<evidence type="ECO:0000256" key="2">
    <source>
        <dbReference type="ARBA" id="ARBA00001947"/>
    </source>
</evidence>
<comment type="similarity">
    <text evidence="5 16">Belongs to the purine nucleoside phosphorylase YfiH/LACC1 family.</text>
</comment>
<name>A0A7W3N4Y6_9ACTN</name>
<dbReference type="AlphaFoldDB" id="A0A7W3N4Y6"/>
<feature type="region of interest" description="Disordered" evidence="17">
    <location>
        <begin position="14"/>
        <end position="35"/>
    </location>
</feature>
<reference evidence="18 19" key="1">
    <citation type="submission" date="2020-08" db="EMBL/GenBank/DDBJ databases">
        <title>Sequencing the genomes of 1000 actinobacteria strains.</title>
        <authorList>
            <person name="Klenk H.-P."/>
        </authorList>
    </citation>
    <scope>NUCLEOTIDE SEQUENCE [LARGE SCALE GENOMIC DNA]</scope>
    <source>
        <strain evidence="18 19">DSM 45823</strain>
    </source>
</reference>
<evidence type="ECO:0000256" key="1">
    <source>
        <dbReference type="ARBA" id="ARBA00000553"/>
    </source>
</evidence>
<dbReference type="RefSeq" id="WP_182708138.1">
    <property type="nucleotide sequence ID" value="NZ_JACJII010000001.1"/>
</dbReference>
<comment type="function">
    <text evidence="4">Purine nucleoside enzyme that catalyzes the phosphorolysis of adenosine and inosine nucleosides, yielding D-ribose 1-phosphate and the respective free bases, adenine and hypoxanthine. Also catalyzes the phosphorolysis of S-methyl-5'-thioadenosine into adenine and S-methyl-5-thio-alpha-D-ribose 1-phosphate. Also has adenosine deaminase activity.</text>
</comment>
<evidence type="ECO:0000256" key="11">
    <source>
        <dbReference type="ARBA" id="ARBA00023002"/>
    </source>
</evidence>
<dbReference type="Gene3D" id="3.60.140.10">
    <property type="entry name" value="CNF1/YfiH-like putative cysteine hydrolases"/>
    <property type="match status" value="1"/>
</dbReference>
<evidence type="ECO:0000256" key="13">
    <source>
        <dbReference type="ARBA" id="ARBA00047989"/>
    </source>
</evidence>
<evidence type="ECO:0000256" key="15">
    <source>
        <dbReference type="ARBA" id="ARBA00049893"/>
    </source>
</evidence>
<comment type="catalytic activity">
    <reaction evidence="1">
        <text>inosine + phosphate = alpha-D-ribose 1-phosphate + hypoxanthine</text>
        <dbReference type="Rhea" id="RHEA:27646"/>
        <dbReference type="ChEBI" id="CHEBI:17368"/>
        <dbReference type="ChEBI" id="CHEBI:17596"/>
        <dbReference type="ChEBI" id="CHEBI:43474"/>
        <dbReference type="ChEBI" id="CHEBI:57720"/>
        <dbReference type="EC" id="2.4.2.1"/>
    </reaction>
    <physiologicalReaction direction="left-to-right" evidence="1">
        <dbReference type="Rhea" id="RHEA:27647"/>
    </physiologicalReaction>
</comment>
<sequence>MRLAGRAQVAITDRSGGVSAPPFDERNLGGAVGDDPEAVRRNRELTARELGLDPSRVVYMRQVHSAEVRYVTGPFGDDPPGVDAIFTDRPGLGLAVLVADCAPVLVADPDAGLVGAAHSGRVGTAAGVVPALVAAMAERGADPARMTALIGPCACGLCYEVSAGIRDEVAALIPETRATTRRGTPALDVRAGVEAQLKRAGVADIRHDARCTLESPELYSYRRSNRTGRFAGYIWLT</sequence>
<evidence type="ECO:0000313" key="18">
    <source>
        <dbReference type="EMBL" id="MBA9007626.1"/>
    </source>
</evidence>
<dbReference type="Pfam" id="PF02578">
    <property type="entry name" value="Cu-oxidase_4"/>
    <property type="match status" value="1"/>
</dbReference>
<keyword evidence="7" id="KW-0808">Transferase</keyword>
<dbReference type="SUPFAM" id="SSF64438">
    <property type="entry name" value="CNF1/YfiH-like putative cysteine hydrolases"/>
    <property type="match status" value="1"/>
</dbReference>
<protein>
    <recommendedName>
        <fullName evidence="16">Purine nucleoside phosphorylase</fullName>
    </recommendedName>
</protein>
<comment type="cofactor">
    <cofactor evidence="3">
        <name>Cu(2+)</name>
        <dbReference type="ChEBI" id="CHEBI:29036"/>
    </cofactor>
</comment>
<comment type="catalytic activity">
    <reaction evidence="13">
        <text>adenosine + H2O + H(+) = inosine + NH4(+)</text>
        <dbReference type="Rhea" id="RHEA:24408"/>
        <dbReference type="ChEBI" id="CHEBI:15377"/>
        <dbReference type="ChEBI" id="CHEBI:15378"/>
        <dbReference type="ChEBI" id="CHEBI:16335"/>
        <dbReference type="ChEBI" id="CHEBI:17596"/>
        <dbReference type="ChEBI" id="CHEBI:28938"/>
        <dbReference type="EC" id="3.5.4.4"/>
    </reaction>
    <physiologicalReaction direction="left-to-right" evidence="13">
        <dbReference type="Rhea" id="RHEA:24409"/>
    </physiologicalReaction>
</comment>
<evidence type="ECO:0000256" key="3">
    <source>
        <dbReference type="ARBA" id="ARBA00001973"/>
    </source>
</evidence>
<evidence type="ECO:0000256" key="16">
    <source>
        <dbReference type="RuleBase" id="RU361274"/>
    </source>
</evidence>